<keyword evidence="1 6" id="KW-0963">Cytoplasm</keyword>
<keyword evidence="2 6" id="KW-0862">Zinc</keyword>
<dbReference type="SUPFAM" id="SSF64397">
    <property type="entry name" value="Hsp33 domain"/>
    <property type="match status" value="1"/>
</dbReference>
<evidence type="ECO:0000313" key="11">
    <source>
        <dbReference type="Proteomes" id="UP000250223"/>
    </source>
</evidence>
<dbReference type="EMBL" id="JABFIF010000035">
    <property type="protein sequence ID" value="NOH17117.1"/>
    <property type="molecule type" value="Genomic_DNA"/>
</dbReference>
<dbReference type="InterPro" id="IPR000397">
    <property type="entry name" value="Heat_shock_Hsp33"/>
</dbReference>
<dbReference type="RefSeq" id="WP_089863672.1">
    <property type="nucleotide sequence ID" value="NZ_CP173238.1"/>
</dbReference>
<evidence type="ECO:0000256" key="1">
    <source>
        <dbReference type="ARBA" id="ARBA00022490"/>
    </source>
</evidence>
<dbReference type="Proteomes" id="UP000250223">
    <property type="component" value="Unassembled WGS sequence"/>
</dbReference>
<reference evidence="9 11" key="2">
    <citation type="submission" date="2018-06" db="EMBL/GenBank/DDBJ databases">
        <authorList>
            <consortium name="Pathogen Informatics"/>
            <person name="Doyle S."/>
        </authorList>
    </citation>
    <scope>NUCLEOTIDE SEQUENCE [LARGE SCALE GENOMIC DNA]</scope>
    <source>
        <strain evidence="9 11">NCTC13028</strain>
    </source>
</reference>
<dbReference type="EMBL" id="UAWC01000024">
    <property type="protein sequence ID" value="SQB35336.1"/>
    <property type="molecule type" value="Genomic_DNA"/>
</dbReference>
<dbReference type="OrthoDB" id="9776534at2"/>
<dbReference type="Gene3D" id="3.90.1280.10">
    <property type="entry name" value="HSP33 redox switch-like"/>
    <property type="match status" value="1"/>
</dbReference>
<evidence type="ECO:0000313" key="8">
    <source>
        <dbReference type="EMBL" id="SDK92385.1"/>
    </source>
</evidence>
<dbReference type="GO" id="GO:0051082">
    <property type="term" value="F:unfolded protein binding"/>
    <property type="evidence" value="ECO:0007669"/>
    <property type="project" value="UniProtKB-UniRule"/>
</dbReference>
<feature type="disulfide bond" description="Redox-active" evidence="6">
    <location>
        <begin position="271"/>
        <end position="274"/>
    </location>
</feature>
<evidence type="ECO:0000256" key="6">
    <source>
        <dbReference type="HAMAP-Rule" id="MF_00117"/>
    </source>
</evidence>
<dbReference type="Proteomes" id="UP000198811">
    <property type="component" value="Unassembled WGS sequence"/>
</dbReference>
<dbReference type="GO" id="GO:0042026">
    <property type="term" value="P:protein refolding"/>
    <property type="evidence" value="ECO:0007669"/>
    <property type="project" value="TreeGrafter"/>
</dbReference>
<comment type="function">
    <text evidence="6">Redox regulated molecular chaperone. Protects both thermally unfolding and oxidatively damaged proteins from irreversible aggregation. Plays an important role in the bacterial defense system toward oxidative stress.</text>
</comment>
<dbReference type="Gene3D" id="3.55.30.10">
    <property type="entry name" value="Hsp33 domain"/>
    <property type="match status" value="1"/>
</dbReference>
<reference evidence="7 12" key="3">
    <citation type="submission" date="2020-05" db="EMBL/GenBank/DDBJ databases">
        <title>Draft genome sequence of Clostridium cochlearium strain AGROS13 isolated from a sheep dairy farm in New Zealand.</title>
        <authorList>
            <person name="Gupta T.B."/>
            <person name="Jauregui R."/>
            <person name="Risson A.N."/>
            <person name="Brightwell G."/>
            <person name="Maclean P."/>
        </authorList>
    </citation>
    <scope>NUCLEOTIDE SEQUENCE [LARGE SCALE GENOMIC DNA]</scope>
    <source>
        <strain evidence="7 12">AGROS13</strain>
    </source>
</reference>
<keyword evidence="9" id="KW-0346">Stress response</keyword>
<dbReference type="PANTHER" id="PTHR30111">
    <property type="entry name" value="33 KDA CHAPERONIN"/>
    <property type="match status" value="1"/>
</dbReference>
<evidence type="ECO:0000256" key="3">
    <source>
        <dbReference type="ARBA" id="ARBA00023157"/>
    </source>
</evidence>
<comment type="subcellular location">
    <subcellularLocation>
        <location evidence="6">Cytoplasm</location>
    </subcellularLocation>
</comment>
<evidence type="ECO:0000313" key="9">
    <source>
        <dbReference type="EMBL" id="SQB35336.1"/>
    </source>
</evidence>
<name>A0A240ATF7_CLOCO</name>
<dbReference type="InterPro" id="IPR016154">
    <property type="entry name" value="Heat_shock_Hsp33_C"/>
</dbReference>
<keyword evidence="4 6" id="KW-0143">Chaperone</keyword>
<sequence length="294" mass="31886">MADKLVKATAKDGQIRIIGAITTELVNKGVSIHKCSPTGAAALGRLLTAGSLMGSMLKSEKDTITIKIDGGGEAKGVLATAYPEGKVKGYIGNPLVHLPLNEQGKLNVGGAIGKNGNITVIKDLGLKEPYVGQVPIYSGEIGDDLAYYFTASEQTPSAVGLGVLVDKDLSIKASGGFIIQMMPDADELIADFVTYRLEEIPSITEFIAKGMSVEDILEFIFEGMDLKILESVVPEYTCDCSREKIDRALISIGYKDLKEIYDDGKTEELVCQFCNKKYYYDHEKIGELLEKTKR</sequence>
<evidence type="ECO:0000313" key="10">
    <source>
        <dbReference type="Proteomes" id="UP000198811"/>
    </source>
</evidence>
<dbReference type="CDD" id="cd00498">
    <property type="entry name" value="Hsp33"/>
    <property type="match status" value="1"/>
</dbReference>
<evidence type="ECO:0000313" key="7">
    <source>
        <dbReference type="EMBL" id="NOH17117.1"/>
    </source>
</evidence>
<dbReference type="GO" id="GO:0044183">
    <property type="term" value="F:protein folding chaperone"/>
    <property type="evidence" value="ECO:0007669"/>
    <property type="project" value="TreeGrafter"/>
</dbReference>
<dbReference type="SUPFAM" id="SSF118352">
    <property type="entry name" value="HSP33 redox switch-like"/>
    <property type="match status" value="1"/>
</dbReference>
<protein>
    <recommendedName>
        <fullName evidence="6">33 kDa chaperonin</fullName>
    </recommendedName>
    <alternativeName>
        <fullName evidence="6">Heat shock protein 33 homolog</fullName>
        <shortName evidence="6">HSP33</shortName>
    </alternativeName>
</protein>
<comment type="PTM">
    <text evidence="6">Under oxidizing conditions two disulfide bonds are formed involving the reactive cysteines. Under reducing conditions zinc is bound to the reactive cysteines and the protein is inactive.</text>
</comment>
<comment type="similarity">
    <text evidence="6">Belongs to the HSP33 family.</text>
</comment>
<organism evidence="9 11">
    <name type="scientific">Clostridium cochlearium</name>
    <dbReference type="NCBI Taxonomy" id="1494"/>
    <lineage>
        <taxon>Bacteria</taxon>
        <taxon>Bacillati</taxon>
        <taxon>Bacillota</taxon>
        <taxon>Clostridia</taxon>
        <taxon>Eubacteriales</taxon>
        <taxon>Clostridiaceae</taxon>
        <taxon>Clostridium</taxon>
    </lineage>
</organism>
<evidence type="ECO:0000256" key="2">
    <source>
        <dbReference type="ARBA" id="ARBA00022833"/>
    </source>
</evidence>
<reference evidence="8 10" key="1">
    <citation type="submission" date="2016-10" db="EMBL/GenBank/DDBJ databases">
        <authorList>
            <person name="Varghese N."/>
            <person name="Submissions S."/>
        </authorList>
    </citation>
    <scope>NUCLEOTIDE SEQUENCE [LARGE SCALE GENOMIC DNA]</scope>
    <source>
        <strain evidence="8 10">NLAE-zl-C224</strain>
    </source>
</reference>
<keyword evidence="3 6" id="KW-1015">Disulfide bond</keyword>
<dbReference type="GeneID" id="70577842"/>
<dbReference type="PIRSF" id="PIRSF005261">
    <property type="entry name" value="Heat_shock_Hsp33"/>
    <property type="match status" value="1"/>
</dbReference>
<gene>
    <name evidence="6 9" type="primary">hslO</name>
    <name evidence="7" type="ORF">HMJ28_12155</name>
    <name evidence="9" type="ORF">NCTC13028_01889</name>
    <name evidence="8" type="ORF">SAMN05216497_102224</name>
</gene>
<dbReference type="Proteomes" id="UP000528432">
    <property type="component" value="Unassembled WGS sequence"/>
</dbReference>
<dbReference type="STRING" id="1494.SAMN05216497_102224"/>
<dbReference type="InterPro" id="IPR016153">
    <property type="entry name" value="Heat_shock_Hsp33_N"/>
</dbReference>
<dbReference type="EMBL" id="FNGL01000002">
    <property type="protein sequence ID" value="SDK92385.1"/>
    <property type="molecule type" value="Genomic_DNA"/>
</dbReference>
<proteinExistence type="inferred from homology"/>
<evidence type="ECO:0000313" key="12">
    <source>
        <dbReference type="Proteomes" id="UP000528432"/>
    </source>
</evidence>
<dbReference type="GO" id="GO:0005737">
    <property type="term" value="C:cytoplasm"/>
    <property type="evidence" value="ECO:0007669"/>
    <property type="project" value="UniProtKB-SubCell"/>
</dbReference>
<evidence type="ECO:0000256" key="4">
    <source>
        <dbReference type="ARBA" id="ARBA00023186"/>
    </source>
</evidence>
<keyword evidence="10" id="KW-1185">Reference proteome</keyword>
<dbReference type="AlphaFoldDB" id="A0A240ATF7"/>
<dbReference type="NCBIfam" id="NF001033">
    <property type="entry name" value="PRK00114.1"/>
    <property type="match status" value="1"/>
</dbReference>
<keyword evidence="5 6" id="KW-0676">Redox-active center</keyword>
<dbReference type="HAMAP" id="MF_00117">
    <property type="entry name" value="HslO"/>
    <property type="match status" value="1"/>
</dbReference>
<dbReference type="Pfam" id="PF01430">
    <property type="entry name" value="HSP33"/>
    <property type="match status" value="1"/>
</dbReference>
<accession>A0A240ATF7</accession>
<feature type="disulfide bond" description="Redox-active" evidence="6">
    <location>
        <begin position="238"/>
        <end position="240"/>
    </location>
</feature>
<evidence type="ECO:0000256" key="5">
    <source>
        <dbReference type="ARBA" id="ARBA00023284"/>
    </source>
</evidence>
<dbReference type="PANTHER" id="PTHR30111:SF1">
    <property type="entry name" value="33 KDA CHAPERONIN"/>
    <property type="match status" value="1"/>
</dbReference>